<dbReference type="AlphaFoldDB" id="A0AAC9XK42"/>
<dbReference type="Pfam" id="PF20466">
    <property type="entry name" value="MmeI_TRD"/>
    <property type="match status" value="1"/>
</dbReference>
<dbReference type="PANTHER" id="PTHR33841">
    <property type="entry name" value="DNA METHYLTRANSFERASE YEEA-RELATED"/>
    <property type="match status" value="1"/>
</dbReference>
<dbReference type="InterPro" id="IPR046817">
    <property type="entry name" value="MmeI_N"/>
</dbReference>
<organism evidence="10 11">
    <name type="scientific">Brachyspira hampsonii</name>
    <dbReference type="NCBI Taxonomy" id="1287055"/>
    <lineage>
        <taxon>Bacteria</taxon>
        <taxon>Pseudomonadati</taxon>
        <taxon>Spirochaetota</taxon>
        <taxon>Spirochaetia</taxon>
        <taxon>Brachyspirales</taxon>
        <taxon>Brachyspiraceae</taxon>
        <taxon>Brachyspira</taxon>
    </lineage>
</organism>
<dbReference type="Pfam" id="PF20464">
    <property type="entry name" value="MmeI_N"/>
    <property type="match status" value="1"/>
</dbReference>
<dbReference type="RefSeq" id="WP_008727964.1">
    <property type="nucleotide sequence ID" value="NZ_CP019914.1"/>
</dbReference>
<keyword evidence="3" id="KW-0808">Transferase</keyword>
<dbReference type="InterPro" id="IPR050953">
    <property type="entry name" value="N4_N6_ade-DNA_methylase"/>
</dbReference>
<dbReference type="InterPro" id="IPR046818">
    <property type="entry name" value="MmeI_C"/>
</dbReference>
<proteinExistence type="predicted"/>
<feature type="domain" description="MmeI-like DNA-methyltransferase" evidence="9">
    <location>
        <begin position="333"/>
        <end position="598"/>
    </location>
</feature>
<dbReference type="EC" id="2.1.1.72" evidence="1"/>
<sequence length="910" mass="106622">MANLSWNEIKNRALDFQKKWQNEKRENAEKQTFYNEFFEVFGISRRRVASFEEPIKKLNNKQGFIDLFWKGVLLVEHKSLGKNLEEAKAQAFEYFEGLKESELPRYILVSDFNNFELFDLDENQEYKFEFKDFYKNIKLFGFIAGYQKRVYKDLEPANIKASELMGKLYDKLAKNNYKQHDLELFLVRVLFCLFADDTGIFKNEDFKYLIEDKTKEDGSDTGIWLHQLFEVLDTKIEDRQTNLDETLKEFPYINGSLFENTVRIPSFDKEMRDALIECCYFDWSNISPAIFGSLFQCVADKEKRRSFGEHYTSEKNIMKTISALFLDELREEFEKVKTNKNKLKEFHQKISKLKFLDPACGCGNFLIIAYREIRELEIDILTELYKEDLKDGVLSIDISNLSLIDVDNFYGIEINEFPAKIAEVALWLMDHLMNLKLSIKFGRAFERIPLKKSAVIKNENALIIDWKNIIDVKELSYILGNPPFVGARMKSKEQSEEMKKVFNNMKGYGDLDYVSAWYKKSAELIKGTKIKAAFVSTNSITQGTQVSILWENLIKECGVYIHFAHRTFEWNNEAKGKAHVYCVIIGFANFNIDKKRLFDYEDIKGEPHEIISENINPYLIDFENIFIGSRKESICEIPKMVFGSMPNDGGYLLFETEEEKEEFIEKEPNSEKYIKRFIGSDEYINNIKRYCLWLENISPSELKKMPLVMERIEKVKKHRLNSKRDATVKLANTPYLFGEIRQPKNNYIVVPLNTSSRRTYIPVGFIDKNIIASNACSMINTSELYYFGVITSIMHMVWTKYVCGRLKSDYRYSKDIVYNNFPWPLSISEELKTSIEIRAKGVLSARAMFPDSSLADLYDPLTMPKVLIDAHSKLDLEVDKAYGVKKNELKNESERIKFLFKMYEKYIDNL</sequence>
<dbReference type="KEGG" id="bhp:BHAMNSH16_06255"/>
<dbReference type="REBASE" id="209608">
    <property type="entry name" value="BhaNSH16ORF6255P"/>
</dbReference>
<dbReference type="Pfam" id="PF20473">
    <property type="entry name" value="MmeI_Mtase"/>
    <property type="match status" value="1"/>
</dbReference>
<dbReference type="GO" id="GO:0003676">
    <property type="term" value="F:nucleic acid binding"/>
    <property type="evidence" value="ECO:0007669"/>
    <property type="project" value="InterPro"/>
</dbReference>
<dbReference type="InterPro" id="IPR046816">
    <property type="entry name" value="MmeI_Mtase"/>
</dbReference>
<evidence type="ECO:0000259" key="6">
    <source>
        <dbReference type="Pfam" id="PF20465"/>
    </source>
</evidence>
<dbReference type="GO" id="GO:0009007">
    <property type="term" value="F:site-specific DNA-methyltransferase (adenine-specific) activity"/>
    <property type="evidence" value="ECO:0007669"/>
    <property type="project" value="UniProtKB-EC"/>
</dbReference>
<feature type="domain" description="MmeI-like C-terminal" evidence="8">
    <location>
        <begin position="831"/>
        <end position="909"/>
    </location>
</feature>
<keyword evidence="11" id="KW-1185">Reference proteome</keyword>
<dbReference type="SUPFAM" id="SSF53335">
    <property type="entry name" value="S-adenosyl-L-methionine-dependent methyltransferases"/>
    <property type="match status" value="1"/>
</dbReference>
<feature type="domain" description="MmeI-like N-terminal" evidence="5">
    <location>
        <begin position="12"/>
        <end position="174"/>
    </location>
</feature>
<feature type="domain" description="MmeI-like helicase spacer" evidence="6">
    <location>
        <begin position="180"/>
        <end position="258"/>
    </location>
</feature>
<dbReference type="Gene3D" id="3.40.50.150">
    <property type="entry name" value="Vaccinia Virus protein VP39"/>
    <property type="match status" value="1"/>
</dbReference>
<dbReference type="Proteomes" id="UP000264880">
    <property type="component" value="Chromosome"/>
</dbReference>
<reference evidence="10 11" key="1">
    <citation type="submission" date="2017-02" db="EMBL/GenBank/DDBJ databases">
        <title>Complete genome sequence of Brachyspira hampsonii genomovar I strain NSH-16 (ATCC BAA-2463).</title>
        <authorList>
            <person name="Mirajkar N.S."/>
            <person name="Gebhart C.J."/>
        </authorList>
    </citation>
    <scope>NUCLEOTIDE SEQUENCE [LARGE SCALE GENOMIC DNA]</scope>
    <source>
        <strain evidence="10 11">NSH-16</strain>
    </source>
</reference>
<accession>A0AAC9XK42</accession>
<evidence type="ECO:0000256" key="4">
    <source>
        <dbReference type="ARBA" id="ARBA00047942"/>
    </source>
</evidence>
<dbReference type="Pfam" id="PF20465">
    <property type="entry name" value="MmeI_hel"/>
    <property type="match status" value="1"/>
</dbReference>
<dbReference type="PROSITE" id="PS00092">
    <property type="entry name" value="N6_MTASE"/>
    <property type="match status" value="1"/>
</dbReference>
<dbReference type="InterPro" id="IPR002052">
    <property type="entry name" value="DNA_methylase_N6_adenine_CS"/>
</dbReference>
<evidence type="ECO:0000256" key="1">
    <source>
        <dbReference type="ARBA" id="ARBA00011900"/>
    </source>
</evidence>
<name>A0AAC9XK42_9SPIR</name>
<dbReference type="PANTHER" id="PTHR33841:SF1">
    <property type="entry name" value="DNA METHYLTRANSFERASE A"/>
    <property type="match status" value="1"/>
</dbReference>
<dbReference type="InterPro" id="IPR046820">
    <property type="entry name" value="MmeI_TRD"/>
</dbReference>
<dbReference type="InterPro" id="IPR046819">
    <property type="entry name" value="MmeI_hel"/>
</dbReference>
<evidence type="ECO:0000259" key="7">
    <source>
        <dbReference type="Pfam" id="PF20466"/>
    </source>
</evidence>
<keyword evidence="2 10" id="KW-0489">Methyltransferase</keyword>
<evidence type="ECO:0000259" key="8">
    <source>
        <dbReference type="Pfam" id="PF20467"/>
    </source>
</evidence>
<dbReference type="GO" id="GO:0032259">
    <property type="term" value="P:methylation"/>
    <property type="evidence" value="ECO:0007669"/>
    <property type="project" value="UniProtKB-KW"/>
</dbReference>
<protein>
    <recommendedName>
        <fullName evidence="1">site-specific DNA-methyltransferase (adenine-specific)</fullName>
        <ecNumber evidence="1">2.1.1.72</ecNumber>
    </recommendedName>
</protein>
<evidence type="ECO:0000256" key="2">
    <source>
        <dbReference type="ARBA" id="ARBA00022603"/>
    </source>
</evidence>
<comment type="catalytic activity">
    <reaction evidence="4">
        <text>a 2'-deoxyadenosine in DNA + S-adenosyl-L-methionine = an N(6)-methyl-2'-deoxyadenosine in DNA + S-adenosyl-L-homocysteine + H(+)</text>
        <dbReference type="Rhea" id="RHEA:15197"/>
        <dbReference type="Rhea" id="RHEA-COMP:12418"/>
        <dbReference type="Rhea" id="RHEA-COMP:12419"/>
        <dbReference type="ChEBI" id="CHEBI:15378"/>
        <dbReference type="ChEBI" id="CHEBI:57856"/>
        <dbReference type="ChEBI" id="CHEBI:59789"/>
        <dbReference type="ChEBI" id="CHEBI:90615"/>
        <dbReference type="ChEBI" id="CHEBI:90616"/>
        <dbReference type="EC" id="2.1.1.72"/>
    </reaction>
</comment>
<evidence type="ECO:0000313" key="11">
    <source>
        <dbReference type="Proteomes" id="UP000264880"/>
    </source>
</evidence>
<evidence type="ECO:0000259" key="9">
    <source>
        <dbReference type="Pfam" id="PF20473"/>
    </source>
</evidence>
<gene>
    <name evidence="10" type="ORF">BHAMNSH16_06255</name>
</gene>
<feature type="domain" description="MmeI-like target recognition" evidence="7">
    <location>
        <begin position="623"/>
        <end position="824"/>
    </location>
</feature>
<dbReference type="Pfam" id="PF20467">
    <property type="entry name" value="MmeI_C"/>
    <property type="match status" value="1"/>
</dbReference>
<dbReference type="EMBL" id="CP019914">
    <property type="protein sequence ID" value="ASJ21270.1"/>
    <property type="molecule type" value="Genomic_DNA"/>
</dbReference>
<evidence type="ECO:0000313" key="10">
    <source>
        <dbReference type="EMBL" id="ASJ21270.1"/>
    </source>
</evidence>
<evidence type="ECO:0000256" key="3">
    <source>
        <dbReference type="ARBA" id="ARBA00022679"/>
    </source>
</evidence>
<evidence type="ECO:0000259" key="5">
    <source>
        <dbReference type="Pfam" id="PF20464"/>
    </source>
</evidence>
<dbReference type="InterPro" id="IPR029063">
    <property type="entry name" value="SAM-dependent_MTases_sf"/>
</dbReference>